<dbReference type="Proteomes" id="UP000467841">
    <property type="component" value="Unassembled WGS sequence"/>
</dbReference>
<sequence>MEHDDRDVEKLTRNSVLIIRDVSSLQSESEKIYSYPFVVGCCSWRVGVYYKGNKYDDSLSLSLSLVVSDADFMPPGWKRHAQFSFTIVNQISEELDDNCGVLTETQEWFDHKTPAWDFSNSIPLGKLDAKHAKHGGFIVDGKVKIVVDLNVLEAVGKYEDDEDFLDFYGLPVYPSEMEVVSPIFEEHPDFASHFVEKDLGTYFKRVVIQQLILLIKDLRKPLKDISFYHAHHTLVYLKAVGLDVGWLEKKVSDLKEQKETDQQEEIESVGYPE</sequence>
<keyword evidence="5" id="KW-1185">Reference proteome</keyword>
<comment type="caution">
    <text evidence="4">The sequence shown here is derived from an EMBL/GenBank/DDBJ whole genome shotgun (WGS) entry which is preliminary data.</text>
</comment>
<dbReference type="AlphaFoldDB" id="A0A6D2L774"/>
<feature type="region of interest" description="Disordered" evidence="2">
    <location>
        <begin position="254"/>
        <end position="273"/>
    </location>
</feature>
<dbReference type="PANTHER" id="PTHR46236:SF35">
    <property type="entry name" value="MATH DOMAIN-CONTAINING PROTEIN"/>
    <property type="match status" value="1"/>
</dbReference>
<reference evidence="4" key="1">
    <citation type="submission" date="2020-01" db="EMBL/GenBank/DDBJ databases">
        <authorList>
            <person name="Mishra B."/>
        </authorList>
    </citation>
    <scope>NUCLEOTIDE SEQUENCE [LARGE SCALE GENOMIC DNA]</scope>
</reference>
<evidence type="ECO:0000256" key="1">
    <source>
        <dbReference type="ARBA" id="ARBA00023054"/>
    </source>
</evidence>
<organism evidence="4 5">
    <name type="scientific">Microthlaspi erraticum</name>
    <dbReference type="NCBI Taxonomy" id="1685480"/>
    <lineage>
        <taxon>Eukaryota</taxon>
        <taxon>Viridiplantae</taxon>
        <taxon>Streptophyta</taxon>
        <taxon>Embryophyta</taxon>
        <taxon>Tracheophyta</taxon>
        <taxon>Spermatophyta</taxon>
        <taxon>Magnoliopsida</taxon>
        <taxon>eudicotyledons</taxon>
        <taxon>Gunneridae</taxon>
        <taxon>Pentapetalae</taxon>
        <taxon>rosids</taxon>
        <taxon>malvids</taxon>
        <taxon>Brassicales</taxon>
        <taxon>Brassicaceae</taxon>
        <taxon>Coluteocarpeae</taxon>
        <taxon>Microthlaspi</taxon>
    </lineage>
</organism>
<accession>A0A6D2L774</accession>
<protein>
    <recommendedName>
        <fullName evidence="3">MATH domain-containing protein</fullName>
    </recommendedName>
</protein>
<dbReference type="CDD" id="cd00121">
    <property type="entry name" value="MATH"/>
    <property type="match status" value="1"/>
</dbReference>
<dbReference type="PANTHER" id="PTHR46236">
    <property type="entry name" value="TRAF-LIKE SUPERFAMILY PROTEIN"/>
    <property type="match status" value="1"/>
</dbReference>
<gene>
    <name evidence="4" type="ORF">MERR_LOCUS47613</name>
</gene>
<dbReference type="InterPro" id="IPR002083">
    <property type="entry name" value="MATH/TRAF_dom"/>
</dbReference>
<dbReference type="InterPro" id="IPR008974">
    <property type="entry name" value="TRAF-like"/>
</dbReference>
<dbReference type="OrthoDB" id="1058937at2759"/>
<evidence type="ECO:0000256" key="2">
    <source>
        <dbReference type="SAM" id="MobiDB-lite"/>
    </source>
</evidence>
<keyword evidence="1" id="KW-0175">Coiled coil</keyword>
<evidence type="ECO:0000313" key="5">
    <source>
        <dbReference type="Proteomes" id="UP000467841"/>
    </source>
</evidence>
<name>A0A6D2L774_9BRAS</name>
<proteinExistence type="predicted"/>
<dbReference type="SMART" id="SM00061">
    <property type="entry name" value="MATH"/>
    <property type="match status" value="1"/>
</dbReference>
<dbReference type="InterPro" id="IPR050804">
    <property type="entry name" value="MCC"/>
</dbReference>
<evidence type="ECO:0000259" key="3">
    <source>
        <dbReference type="PROSITE" id="PS50144"/>
    </source>
</evidence>
<dbReference type="PROSITE" id="PS50144">
    <property type="entry name" value="MATH"/>
    <property type="match status" value="1"/>
</dbReference>
<dbReference type="Gene3D" id="2.60.210.10">
    <property type="entry name" value="Apoptosis, Tumor Necrosis Factor Receptor Associated Protein 2, Chain A"/>
    <property type="match status" value="1"/>
</dbReference>
<evidence type="ECO:0000313" key="4">
    <source>
        <dbReference type="EMBL" id="CAA7060377.1"/>
    </source>
</evidence>
<dbReference type="Pfam" id="PF22486">
    <property type="entry name" value="MATH_2"/>
    <property type="match status" value="1"/>
</dbReference>
<feature type="domain" description="MATH" evidence="3">
    <location>
        <begin position="12"/>
        <end position="149"/>
    </location>
</feature>
<dbReference type="EMBL" id="CACVBM020001829">
    <property type="protein sequence ID" value="CAA7060377.1"/>
    <property type="molecule type" value="Genomic_DNA"/>
</dbReference>
<dbReference type="SUPFAM" id="SSF49599">
    <property type="entry name" value="TRAF domain-like"/>
    <property type="match status" value="1"/>
</dbReference>